<feature type="compositionally biased region" description="Low complexity" evidence="1">
    <location>
        <begin position="246"/>
        <end position="262"/>
    </location>
</feature>
<protein>
    <submittedName>
        <fullName evidence="2">Uncharacterized protein</fullName>
    </submittedName>
</protein>
<name>A0A1Y1XZH3_9FUNG</name>
<organism evidence="2 3">
    <name type="scientific">Basidiobolus meristosporus CBS 931.73</name>
    <dbReference type="NCBI Taxonomy" id="1314790"/>
    <lineage>
        <taxon>Eukaryota</taxon>
        <taxon>Fungi</taxon>
        <taxon>Fungi incertae sedis</taxon>
        <taxon>Zoopagomycota</taxon>
        <taxon>Entomophthoromycotina</taxon>
        <taxon>Basidiobolomycetes</taxon>
        <taxon>Basidiobolales</taxon>
        <taxon>Basidiobolaceae</taxon>
        <taxon>Basidiobolus</taxon>
    </lineage>
</organism>
<sequence length="335" mass="37000">MNYPEQSAGNVVHDSMAANPNHHYFDVREVDDVGAQLGPFIERLDALEEKINEAFGICSAQAIQARVSGLESKFNELLGGQASRAPIPSNPTGTPTSIRTTLPQTPTPPTHLTPAQTRLLRTPVSGPMLTTHTSLTPVSQLPSEESAKVKVLLRQFASKAMNYIEKNAVSYTNVNNNVGAITTMKKFEIYDSPAWDHFVEVNFPHVQKNDLKDELVKIVSVKVKNTKARFKKRLSESHPTQRHLVHSQQAQHPEQEHQPSPQFSDTMSDGIMTPPAKRMCTASPLDIKNAGVPDTQEKSSIGNEAHMAHLQSNHQMVAPVSIHLQQPSETDQSQF</sequence>
<accession>A0A1Y1XZH3</accession>
<feature type="region of interest" description="Disordered" evidence="1">
    <location>
        <begin position="229"/>
        <end position="278"/>
    </location>
</feature>
<dbReference type="InParanoid" id="A0A1Y1XZH3"/>
<evidence type="ECO:0000313" key="2">
    <source>
        <dbReference type="EMBL" id="ORX90896.1"/>
    </source>
</evidence>
<feature type="compositionally biased region" description="Polar residues" evidence="1">
    <location>
        <begin position="90"/>
        <end position="99"/>
    </location>
</feature>
<keyword evidence="3" id="KW-1185">Reference proteome</keyword>
<dbReference type="EMBL" id="MCFE01000354">
    <property type="protein sequence ID" value="ORX90896.1"/>
    <property type="molecule type" value="Genomic_DNA"/>
</dbReference>
<comment type="caution">
    <text evidence="2">The sequence shown here is derived from an EMBL/GenBank/DDBJ whole genome shotgun (WGS) entry which is preliminary data.</text>
</comment>
<dbReference type="AlphaFoldDB" id="A0A1Y1XZH3"/>
<feature type="region of interest" description="Disordered" evidence="1">
    <location>
        <begin position="81"/>
        <end position="114"/>
    </location>
</feature>
<proteinExistence type="predicted"/>
<evidence type="ECO:0000313" key="3">
    <source>
        <dbReference type="Proteomes" id="UP000193498"/>
    </source>
</evidence>
<reference evidence="2 3" key="1">
    <citation type="submission" date="2016-07" db="EMBL/GenBank/DDBJ databases">
        <title>Pervasive Adenine N6-methylation of Active Genes in Fungi.</title>
        <authorList>
            <consortium name="DOE Joint Genome Institute"/>
            <person name="Mondo S.J."/>
            <person name="Dannebaum R.O."/>
            <person name="Kuo R.C."/>
            <person name="Labutti K."/>
            <person name="Haridas S."/>
            <person name="Kuo A."/>
            <person name="Salamov A."/>
            <person name="Ahrendt S.R."/>
            <person name="Lipzen A."/>
            <person name="Sullivan W."/>
            <person name="Andreopoulos W.B."/>
            <person name="Clum A."/>
            <person name="Lindquist E."/>
            <person name="Daum C."/>
            <person name="Ramamoorthy G.K."/>
            <person name="Gryganskyi A."/>
            <person name="Culley D."/>
            <person name="Magnuson J.K."/>
            <person name="James T.Y."/>
            <person name="O'Malley M.A."/>
            <person name="Stajich J.E."/>
            <person name="Spatafora J.W."/>
            <person name="Visel A."/>
            <person name="Grigoriev I.V."/>
        </authorList>
    </citation>
    <scope>NUCLEOTIDE SEQUENCE [LARGE SCALE GENOMIC DNA]</scope>
    <source>
        <strain evidence="2 3">CBS 931.73</strain>
    </source>
</reference>
<gene>
    <name evidence="2" type="ORF">K493DRAFT_339711</name>
</gene>
<evidence type="ECO:0000256" key="1">
    <source>
        <dbReference type="SAM" id="MobiDB-lite"/>
    </source>
</evidence>
<dbReference type="Proteomes" id="UP000193498">
    <property type="component" value="Unassembled WGS sequence"/>
</dbReference>